<evidence type="ECO:0000256" key="1">
    <source>
        <dbReference type="SAM" id="MobiDB-lite"/>
    </source>
</evidence>
<organism evidence="2 3">
    <name type="scientific">Aegilops tauschii subsp. strangulata</name>
    <name type="common">Goatgrass</name>
    <dbReference type="NCBI Taxonomy" id="200361"/>
    <lineage>
        <taxon>Eukaryota</taxon>
        <taxon>Viridiplantae</taxon>
        <taxon>Streptophyta</taxon>
        <taxon>Embryophyta</taxon>
        <taxon>Tracheophyta</taxon>
        <taxon>Spermatophyta</taxon>
        <taxon>Magnoliopsida</taxon>
        <taxon>Liliopsida</taxon>
        <taxon>Poales</taxon>
        <taxon>Poaceae</taxon>
        <taxon>BOP clade</taxon>
        <taxon>Pooideae</taxon>
        <taxon>Triticodae</taxon>
        <taxon>Triticeae</taxon>
        <taxon>Triticinae</taxon>
        <taxon>Aegilops</taxon>
    </lineage>
</organism>
<reference evidence="2" key="5">
    <citation type="journal article" date="2021" name="G3 (Bethesda)">
        <title>Aegilops tauschii genome assembly Aet v5.0 features greater sequence contiguity and improved annotation.</title>
        <authorList>
            <person name="Wang L."/>
            <person name="Zhu T."/>
            <person name="Rodriguez J.C."/>
            <person name="Deal K.R."/>
            <person name="Dubcovsky J."/>
            <person name="McGuire P.E."/>
            <person name="Lux T."/>
            <person name="Spannagl M."/>
            <person name="Mayer K.F.X."/>
            <person name="Baldrich P."/>
            <person name="Meyers B.C."/>
            <person name="Huo N."/>
            <person name="Gu Y.Q."/>
            <person name="Zhou H."/>
            <person name="Devos K.M."/>
            <person name="Bennetzen J.L."/>
            <person name="Unver T."/>
            <person name="Budak H."/>
            <person name="Gulick P.J."/>
            <person name="Galiba G."/>
            <person name="Kalapos B."/>
            <person name="Nelson D.R."/>
            <person name="Li P."/>
            <person name="You F.M."/>
            <person name="Luo M.C."/>
            <person name="Dvorak J."/>
        </authorList>
    </citation>
    <scope>NUCLEOTIDE SEQUENCE [LARGE SCALE GENOMIC DNA]</scope>
    <source>
        <strain evidence="2">cv. AL8/78</strain>
    </source>
</reference>
<reference evidence="2" key="4">
    <citation type="submission" date="2019-03" db="UniProtKB">
        <authorList>
            <consortium name="EnsemblPlants"/>
        </authorList>
    </citation>
    <scope>IDENTIFICATION</scope>
</reference>
<name>A0A453Q525_AEGTS</name>
<reference evidence="3" key="1">
    <citation type="journal article" date="2014" name="Science">
        <title>Ancient hybridizations among the ancestral genomes of bread wheat.</title>
        <authorList>
            <consortium name="International Wheat Genome Sequencing Consortium,"/>
            <person name="Marcussen T."/>
            <person name="Sandve S.R."/>
            <person name="Heier L."/>
            <person name="Spannagl M."/>
            <person name="Pfeifer M."/>
            <person name="Jakobsen K.S."/>
            <person name="Wulff B.B."/>
            <person name="Steuernagel B."/>
            <person name="Mayer K.F."/>
            <person name="Olsen O.A."/>
        </authorList>
    </citation>
    <scope>NUCLEOTIDE SEQUENCE [LARGE SCALE GENOMIC DNA]</scope>
    <source>
        <strain evidence="3">cv. AL8/78</strain>
    </source>
</reference>
<reference evidence="3" key="2">
    <citation type="journal article" date="2017" name="Nat. Plants">
        <title>The Aegilops tauschii genome reveals multiple impacts of transposons.</title>
        <authorList>
            <person name="Zhao G."/>
            <person name="Zou C."/>
            <person name="Li K."/>
            <person name="Wang K."/>
            <person name="Li T."/>
            <person name="Gao L."/>
            <person name="Zhang X."/>
            <person name="Wang H."/>
            <person name="Yang Z."/>
            <person name="Liu X."/>
            <person name="Jiang W."/>
            <person name="Mao L."/>
            <person name="Kong X."/>
            <person name="Jiao Y."/>
            <person name="Jia J."/>
        </authorList>
    </citation>
    <scope>NUCLEOTIDE SEQUENCE [LARGE SCALE GENOMIC DNA]</scope>
    <source>
        <strain evidence="3">cv. AL8/78</strain>
    </source>
</reference>
<keyword evidence="3" id="KW-1185">Reference proteome</keyword>
<evidence type="ECO:0000313" key="2">
    <source>
        <dbReference type="EnsemblPlants" id="AET6Gv20982900.2"/>
    </source>
</evidence>
<feature type="compositionally biased region" description="Acidic residues" evidence="1">
    <location>
        <begin position="81"/>
        <end position="95"/>
    </location>
</feature>
<proteinExistence type="predicted"/>
<feature type="compositionally biased region" description="Acidic residues" evidence="1">
    <location>
        <begin position="61"/>
        <end position="71"/>
    </location>
</feature>
<reference evidence="2" key="3">
    <citation type="journal article" date="2017" name="Nature">
        <title>Genome sequence of the progenitor of the wheat D genome Aegilops tauschii.</title>
        <authorList>
            <person name="Luo M.C."/>
            <person name="Gu Y.Q."/>
            <person name="Puiu D."/>
            <person name="Wang H."/>
            <person name="Twardziok S.O."/>
            <person name="Deal K.R."/>
            <person name="Huo N."/>
            <person name="Zhu T."/>
            <person name="Wang L."/>
            <person name="Wang Y."/>
            <person name="McGuire P.E."/>
            <person name="Liu S."/>
            <person name="Long H."/>
            <person name="Ramasamy R.K."/>
            <person name="Rodriguez J.C."/>
            <person name="Van S.L."/>
            <person name="Yuan L."/>
            <person name="Wang Z."/>
            <person name="Xia Z."/>
            <person name="Xiao L."/>
            <person name="Anderson O.D."/>
            <person name="Ouyang S."/>
            <person name="Liang Y."/>
            <person name="Zimin A.V."/>
            <person name="Pertea G."/>
            <person name="Qi P."/>
            <person name="Bennetzen J.L."/>
            <person name="Dai X."/>
            <person name="Dawson M.W."/>
            <person name="Muller H.G."/>
            <person name="Kugler K."/>
            <person name="Rivarola-Duarte L."/>
            <person name="Spannagl M."/>
            <person name="Mayer K.F.X."/>
            <person name="Lu F.H."/>
            <person name="Bevan M.W."/>
            <person name="Leroy P."/>
            <person name="Li P."/>
            <person name="You F.M."/>
            <person name="Sun Q."/>
            <person name="Liu Z."/>
            <person name="Lyons E."/>
            <person name="Wicker T."/>
            <person name="Salzberg S.L."/>
            <person name="Devos K.M."/>
            <person name="Dvorak J."/>
        </authorList>
    </citation>
    <scope>NUCLEOTIDE SEQUENCE [LARGE SCALE GENOMIC DNA]</scope>
    <source>
        <strain evidence="2">cv. AL8/78</strain>
    </source>
</reference>
<accession>A0A453Q525</accession>
<sequence>MAISTVHVTCFHHICYALIKYMRENEFLLKRYQDWEDLFQNLYYMLRKNLLNIFYGRAGEELDEEEEEELEDGKIEKGTQEEEDEKDELEDGEIEEATREHVEEEEELEDREIEEATQQEEEEELDDGEIVQGISARGGGGTGRWEIVEDIQ</sequence>
<dbReference type="EnsemblPlants" id="AET6Gv20982900.2">
    <property type="protein sequence ID" value="AET6Gv20982900.2"/>
    <property type="gene ID" value="AET6Gv20982900"/>
</dbReference>
<protein>
    <submittedName>
        <fullName evidence="2">Uncharacterized protein</fullName>
    </submittedName>
</protein>
<dbReference type="AlphaFoldDB" id="A0A453Q525"/>
<evidence type="ECO:0000313" key="3">
    <source>
        <dbReference type="Proteomes" id="UP000015105"/>
    </source>
</evidence>
<feature type="compositionally biased region" description="Acidic residues" evidence="1">
    <location>
        <begin position="103"/>
        <end position="129"/>
    </location>
</feature>
<feature type="region of interest" description="Disordered" evidence="1">
    <location>
        <begin position="61"/>
        <end position="152"/>
    </location>
</feature>
<dbReference type="Proteomes" id="UP000015105">
    <property type="component" value="Chromosome 6D"/>
</dbReference>
<dbReference type="Gramene" id="AET6Gv20982900.2">
    <property type="protein sequence ID" value="AET6Gv20982900.2"/>
    <property type="gene ID" value="AET6Gv20982900"/>
</dbReference>